<feature type="non-terminal residue" evidence="1">
    <location>
        <position position="889"/>
    </location>
</feature>
<keyword evidence="2" id="KW-1185">Reference proteome</keyword>
<dbReference type="Proteomes" id="UP001592531">
    <property type="component" value="Unassembled WGS sequence"/>
</dbReference>
<accession>A0ABV6VV74</accession>
<dbReference type="EMBL" id="JBHFAB010000008">
    <property type="protein sequence ID" value="MFC1417669.1"/>
    <property type="molecule type" value="Genomic_DNA"/>
</dbReference>
<organism evidence="1 2">
    <name type="scientific">Streptacidiphilus cavernicola</name>
    <dbReference type="NCBI Taxonomy" id="3342716"/>
    <lineage>
        <taxon>Bacteria</taxon>
        <taxon>Bacillati</taxon>
        <taxon>Actinomycetota</taxon>
        <taxon>Actinomycetes</taxon>
        <taxon>Kitasatosporales</taxon>
        <taxon>Streptomycetaceae</taxon>
        <taxon>Streptacidiphilus</taxon>
    </lineage>
</organism>
<sequence length="889" mass="90181">MADTVYPCTAPAGTDSYTLTLPDPADLLLVRAETTDGSQLPITVTAPDSSQVSCQQPYWFQVPQCATTQAGGYTVQVQDNGSAFTLDYTALLSDTSCAAADPSFSTPEIHGSVAAGATGNCYTLAMASGDVLHVGLSSDPYQETSVVVYDATGAQVCVDNLGNCTLTGTAPYRVLATDQYGRAASYDLLLNSITRPQGCLTVAQQTYGTVPDAGSTVGCRTLTVTTAGQYQVYAATAGFGGVTGSLYHPDGTAACTNSGPTCQLDPGAYDYVATLYPPDLLPFGVVFIAADESRGCTATGDTDFATGPAKGHFGGIGEEVCLTLPTASGKSDYVFDQPTADGSSPSVKVLDATGTQQCADIDVMTEVCPLAGTAPFHAVLSAQAAVADYQLLVQRTDSSAGCAVWPQSGFGGSPGAQVPLTPSSNVKCLSIPANQHSTGEMIDYTNDANKVNGNITVNDATGTQVCTGASSTVCSYTAGVAYTALVQGVELNGPDTYRIVRRDVSKTASCSAPASTTVGGPSTNVALTSSLSAACVRITAAATDKIWTTARANVPAPAGTVVEVTDATGHIVCYRQGVACRLTGSTSYQVIVIASNYAGIAIPARVDTWRVGTAAGWASQCTAHQLSANGFGPQTGSLTDTTTAYCAVVPMPPQEMLGFGIVEPTGTGAPALNMYDSADWTSQLGLCPYGGGSHFTVECKTPSSSTDQAVMLVTPGASPTPVTYTVQGVCENNCATPPVIPDITSVTPASGPAGTVNQVVVHGKGLNLGTGLILASDGSRVSSGVAESASADGASITVPLNTYGLAPGHYDLALDTVGYTSGVPSQGYLPNAYTVTAAAPAKPDSRFVPVGPSRILDTRSGLGAAKARVGARKTVKLTVAGVAGVPSSG</sequence>
<evidence type="ECO:0000313" key="2">
    <source>
        <dbReference type="Proteomes" id="UP001592531"/>
    </source>
</evidence>
<gene>
    <name evidence="1" type="ORF">ACEZDE_13575</name>
</gene>
<proteinExistence type="predicted"/>
<protein>
    <recommendedName>
        <fullName evidence="3">IPT/TIG domain-containing protein</fullName>
    </recommendedName>
</protein>
<dbReference type="RefSeq" id="WP_380535966.1">
    <property type="nucleotide sequence ID" value="NZ_JBHFAB010000008.1"/>
</dbReference>
<evidence type="ECO:0008006" key="3">
    <source>
        <dbReference type="Google" id="ProtNLM"/>
    </source>
</evidence>
<reference evidence="1 2" key="1">
    <citation type="submission" date="2024-09" db="EMBL/GenBank/DDBJ databases">
        <authorList>
            <person name="Lee S.D."/>
        </authorList>
    </citation>
    <scope>NUCLEOTIDE SEQUENCE [LARGE SCALE GENOMIC DNA]</scope>
    <source>
        <strain evidence="1 2">N8-3</strain>
    </source>
</reference>
<name>A0ABV6VV74_9ACTN</name>
<comment type="caution">
    <text evidence="1">The sequence shown here is derived from an EMBL/GenBank/DDBJ whole genome shotgun (WGS) entry which is preliminary data.</text>
</comment>
<evidence type="ECO:0000313" key="1">
    <source>
        <dbReference type="EMBL" id="MFC1417669.1"/>
    </source>
</evidence>